<evidence type="ECO:0000259" key="3">
    <source>
        <dbReference type="Pfam" id="PF02517"/>
    </source>
</evidence>
<gene>
    <name evidence="4" type="ORF">J4H85_01345</name>
</gene>
<keyword evidence="4" id="KW-0645">Protease</keyword>
<sequence length="301" mass="31981">MVNSHRRSPRRVRVDPSPVSTSPTQNPWQRFWDRGGWWRALLLAAAYYGVYQLLSLLINHLPGGQAAAGLDTSDPLGLLIGTALPIALGAAVLIGFAASVGWLRPLFGPQPRRQRGWVWIGIGVVVAINASALIALDFGSAGGALVATWLLTGLCIGLAEELLTRGVVVELMRRAGYGEIAIAVASAGIFAALHSGNLFTTDQGVATTAAQVVYTFGFGVIMYLALRLTGRLIVPILLHASTDPMILLFSEHPTQGNPLELLPMLSTPLIVATGGLLLIVFVVSERRVGARDAANADEPWP</sequence>
<feature type="transmembrane region" description="Helical" evidence="2">
    <location>
        <begin position="37"/>
        <end position="58"/>
    </location>
</feature>
<organism evidence="4 5">
    <name type="scientific">Leucobacter tardus</name>
    <dbReference type="NCBI Taxonomy" id="501483"/>
    <lineage>
        <taxon>Bacteria</taxon>
        <taxon>Bacillati</taxon>
        <taxon>Actinomycetota</taxon>
        <taxon>Actinomycetes</taxon>
        <taxon>Micrococcales</taxon>
        <taxon>Microbacteriaceae</taxon>
        <taxon>Leucobacter</taxon>
    </lineage>
</organism>
<reference evidence="4" key="1">
    <citation type="submission" date="2021-03" db="EMBL/GenBank/DDBJ databases">
        <title>Leucobacter chromiisoli sp. nov., isolated from chromium-containing soil of chemical plant.</title>
        <authorList>
            <person name="Xu Z."/>
        </authorList>
    </citation>
    <scope>NUCLEOTIDE SEQUENCE</scope>
    <source>
        <strain evidence="4">K 70/01</strain>
    </source>
</reference>
<feature type="transmembrane region" description="Helical" evidence="2">
    <location>
        <begin position="78"/>
        <end position="104"/>
    </location>
</feature>
<dbReference type="InterPro" id="IPR052710">
    <property type="entry name" value="CAAX_protease"/>
</dbReference>
<keyword evidence="2" id="KW-1133">Transmembrane helix</keyword>
<proteinExistence type="predicted"/>
<dbReference type="AlphaFoldDB" id="A0A939TIY4"/>
<feature type="transmembrane region" description="Helical" evidence="2">
    <location>
        <begin position="175"/>
        <end position="193"/>
    </location>
</feature>
<feature type="transmembrane region" description="Helical" evidence="2">
    <location>
        <begin position="232"/>
        <end position="249"/>
    </location>
</feature>
<dbReference type="Proteomes" id="UP000668403">
    <property type="component" value="Unassembled WGS sequence"/>
</dbReference>
<evidence type="ECO:0000256" key="2">
    <source>
        <dbReference type="SAM" id="Phobius"/>
    </source>
</evidence>
<feature type="region of interest" description="Disordered" evidence="1">
    <location>
        <begin position="1"/>
        <end position="25"/>
    </location>
</feature>
<feature type="transmembrane region" description="Helical" evidence="2">
    <location>
        <begin position="205"/>
        <end position="225"/>
    </location>
</feature>
<comment type="caution">
    <text evidence="4">The sequence shown here is derived from an EMBL/GenBank/DDBJ whole genome shotgun (WGS) entry which is preliminary data.</text>
</comment>
<feature type="domain" description="CAAX prenyl protease 2/Lysostaphin resistance protein A-like" evidence="3">
    <location>
        <begin position="145"/>
        <end position="243"/>
    </location>
</feature>
<dbReference type="PANTHER" id="PTHR36435">
    <property type="entry name" value="SLR1288 PROTEIN"/>
    <property type="match status" value="1"/>
</dbReference>
<evidence type="ECO:0000313" key="4">
    <source>
        <dbReference type="EMBL" id="MBO2988646.1"/>
    </source>
</evidence>
<keyword evidence="2" id="KW-0812">Transmembrane</keyword>
<dbReference type="GO" id="GO:0008237">
    <property type="term" value="F:metallopeptidase activity"/>
    <property type="evidence" value="ECO:0007669"/>
    <property type="project" value="UniProtKB-KW"/>
</dbReference>
<keyword evidence="2" id="KW-0472">Membrane</keyword>
<dbReference type="GO" id="GO:0004175">
    <property type="term" value="F:endopeptidase activity"/>
    <property type="evidence" value="ECO:0007669"/>
    <property type="project" value="UniProtKB-ARBA"/>
</dbReference>
<keyword evidence="4" id="KW-0482">Metalloprotease</keyword>
<accession>A0A939TIY4</accession>
<dbReference type="PANTHER" id="PTHR36435:SF1">
    <property type="entry name" value="CAAX AMINO TERMINAL PROTEASE FAMILY PROTEIN"/>
    <property type="match status" value="1"/>
</dbReference>
<feature type="transmembrane region" description="Helical" evidence="2">
    <location>
        <begin position="261"/>
        <end position="283"/>
    </location>
</feature>
<name>A0A939TIY4_9MICO</name>
<evidence type="ECO:0000256" key="1">
    <source>
        <dbReference type="SAM" id="MobiDB-lite"/>
    </source>
</evidence>
<keyword evidence="4" id="KW-0378">Hydrolase</keyword>
<dbReference type="Pfam" id="PF02517">
    <property type="entry name" value="Rce1-like"/>
    <property type="match status" value="1"/>
</dbReference>
<dbReference type="GO" id="GO:0080120">
    <property type="term" value="P:CAAX-box protein maturation"/>
    <property type="evidence" value="ECO:0007669"/>
    <property type="project" value="UniProtKB-ARBA"/>
</dbReference>
<dbReference type="InterPro" id="IPR003675">
    <property type="entry name" value="Rce1/LyrA-like_dom"/>
</dbReference>
<protein>
    <submittedName>
        <fullName evidence="4">CPBP family intramembrane metalloprotease</fullName>
    </submittedName>
</protein>
<keyword evidence="5" id="KW-1185">Reference proteome</keyword>
<evidence type="ECO:0000313" key="5">
    <source>
        <dbReference type="Proteomes" id="UP000668403"/>
    </source>
</evidence>
<feature type="transmembrane region" description="Helical" evidence="2">
    <location>
        <begin position="142"/>
        <end position="163"/>
    </location>
</feature>
<feature type="compositionally biased region" description="Basic residues" evidence="1">
    <location>
        <begin position="1"/>
        <end position="11"/>
    </location>
</feature>
<dbReference type="EMBL" id="JAGFBF010000001">
    <property type="protein sequence ID" value="MBO2988646.1"/>
    <property type="molecule type" value="Genomic_DNA"/>
</dbReference>
<feature type="transmembrane region" description="Helical" evidence="2">
    <location>
        <begin position="116"/>
        <end position="136"/>
    </location>
</feature>